<evidence type="ECO:0000256" key="5">
    <source>
        <dbReference type="ARBA" id="ARBA00022989"/>
    </source>
</evidence>
<sequence>MFALIGTLWNTAVLGTAIYFLNTINLFEFNFSFSTALLFAALLAASDPVAVIAIFEELHINEFLYINVFGEALFNDCISLVLFSTFKSLISLQNEPVGSFTYINSVIYFIISTFGGIFVGIIFGFITSLFFK</sequence>
<evidence type="ECO:0000256" key="4">
    <source>
        <dbReference type="ARBA" id="ARBA00022692"/>
    </source>
</evidence>
<feature type="transmembrane region" description="Helical" evidence="10">
    <location>
        <begin position="7"/>
        <end position="27"/>
    </location>
</feature>
<name>A0A914CZ13_9BILA</name>
<feature type="transmembrane region" description="Helical" evidence="10">
    <location>
        <begin position="33"/>
        <end position="55"/>
    </location>
</feature>
<dbReference type="AlphaFoldDB" id="A0A914CZ13"/>
<dbReference type="GO" id="GO:0051453">
    <property type="term" value="P:regulation of intracellular pH"/>
    <property type="evidence" value="ECO:0007669"/>
    <property type="project" value="TreeGrafter"/>
</dbReference>
<dbReference type="Gene3D" id="6.10.140.1330">
    <property type="match status" value="1"/>
</dbReference>
<evidence type="ECO:0000256" key="2">
    <source>
        <dbReference type="ARBA" id="ARBA00022448"/>
    </source>
</evidence>
<dbReference type="InterPro" id="IPR006153">
    <property type="entry name" value="Cation/H_exchanger_TM"/>
</dbReference>
<evidence type="ECO:0000313" key="12">
    <source>
        <dbReference type="Proteomes" id="UP000887540"/>
    </source>
</evidence>
<keyword evidence="9" id="KW-0739">Sodium transport</keyword>
<evidence type="ECO:0000256" key="6">
    <source>
        <dbReference type="ARBA" id="ARBA00023053"/>
    </source>
</evidence>
<organism evidence="12 13">
    <name type="scientific">Acrobeloides nanus</name>
    <dbReference type="NCBI Taxonomy" id="290746"/>
    <lineage>
        <taxon>Eukaryota</taxon>
        <taxon>Metazoa</taxon>
        <taxon>Ecdysozoa</taxon>
        <taxon>Nematoda</taxon>
        <taxon>Chromadorea</taxon>
        <taxon>Rhabditida</taxon>
        <taxon>Tylenchina</taxon>
        <taxon>Cephalobomorpha</taxon>
        <taxon>Cephaloboidea</taxon>
        <taxon>Cephalobidae</taxon>
        <taxon>Acrobeloides</taxon>
    </lineage>
</organism>
<keyword evidence="4 10" id="KW-0812">Transmembrane</keyword>
<dbReference type="GO" id="GO:0015386">
    <property type="term" value="F:potassium:proton antiporter activity"/>
    <property type="evidence" value="ECO:0007669"/>
    <property type="project" value="TreeGrafter"/>
</dbReference>
<comment type="subcellular location">
    <subcellularLocation>
        <location evidence="1">Cell membrane</location>
        <topology evidence="1">Multi-pass membrane protein</topology>
    </subcellularLocation>
</comment>
<dbReference type="PANTHER" id="PTHR10110:SF86">
    <property type="entry name" value="SODIUM_HYDROGEN EXCHANGER 7"/>
    <property type="match status" value="1"/>
</dbReference>
<evidence type="ECO:0000256" key="7">
    <source>
        <dbReference type="ARBA" id="ARBA00023065"/>
    </source>
</evidence>
<dbReference type="Pfam" id="PF00999">
    <property type="entry name" value="Na_H_Exchanger"/>
    <property type="match status" value="1"/>
</dbReference>
<evidence type="ECO:0000256" key="9">
    <source>
        <dbReference type="ARBA" id="ARBA00023201"/>
    </source>
</evidence>
<keyword evidence="2" id="KW-0813">Transport</keyword>
<dbReference type="WBParaSite" id="ACRNAN_scaffold1588.g27493.t1">
    <property type="protein sequence ID" value="ACRNAN_scaffold1588.g27493.t1"/>
    <property type="gene ID" value="ACRNAN_scaffold1588.g27493"/>
</dbReference>
<dbReference type="Proteomes" id="UP000887540">
    <property type="component" value="Unplaced"/>
</dbReference>
<keyword evidence="7" id="KW-0406">Ion transport</keyword>
<keyword evidence="12" id="KW-1185">Reference proteome</keyword>
<keyword evidence="5 10" id="KW-1133">Transmembrane helix</keyword>
<keyword evidence="8 10" id="KW-0472">Membrane</keyword>
<evidence type="ECO:0000313" key="13">
    <source>
        <dbReference type="WBParaSite" id="ACRNAN_scaffold1588.g27493.t1"/>
    </source>
</evidence>
<evidence type="ECO:0000259" key="11">
    <source>
        <dbReference type="Pfam" id="PF00999"/>
    </source>
</evidence>
<feature type="domain" description="Cation/H+ exchanger transmembrane" evidence="11">
    <location>
        <begin position="1"/>
        <end position="132"/>
    </location>
</feature>
<keyword evidence="3" id="KW-1003">Cell membrane</keyword>
<dbReference type="GO" id="GO:0015385">
    <property type="term" value="F:sodium:proton antiporter activity"/>
    <property type="evidence" value="ECO:0007669"/>
    <property type="project" value="InterPro"/>
</dbReference>
<dbReference type="GO" id="GO:0098719">
    <property type="term" value="P:sodium ion import across plasma membrane"/>
    <property type="evidence" value="ECO:0007669"/>
    <property type="project" value="TreeGrafter"/>
</dbReference>
<accession>A0A914CZ13</accession>
<evidence type="ECO:0000256" key="1">
    <source>
        <dbReference type="ARBA" id="ARBA00004651"/>
    </source>
</evidence>
<dbReference type="GO" id="GO:0005886">
    <property type="term" value="C:plasma membrane"/>
    <property type="evidence" value="ECO:0007669"/>
    <property type="project" value="UniProtKB-SubCell"/>
</dbReference>
<dbReference type="PANTHER" id="PTHR10110">
    <property type="entry name" value="SODIUM/HYDROGEN EXCHANGER"/>
    <property type="match status" value="1"/>
</dbReference>
<dbReference type="InterPro" id="IPR018422">
    <property type="entry name" value="Cation/H_exchanger_CPA1"/>
</dbReference>
<evidence type="ECO:0000256" key="8">
    <source>
        <dbReference type="ARBA" id="ARBA00023136"/>
    </source>
</evidence>
<keyword evidence="6" id="KW-0915">Sodium</keyword>
<evidence type="ECO:0000256" key="10">
    <source>
        <dbReference type="SAM" id="Phobius"/>
    </source>
</evidence>
<reference evidence="13" key="1">
    <citation type="submission" date="2022-11" db="UniProtKB">
        <authorList>
            <consortium name="WormBaseParasite"/>
        </authorList>
    </citation>
    <scope>IDENTIFICATION</scope>
</reference>
<protein>
    <submittedName>
        <fullName evidence="13">Cation/H+ exchanger domain-containing protein</fullName>
    </submittedName>
</protein>
<evidence type="ECO:0000256" key="3">
    <source>
        <dbReference type="ARBA" id="ARBA00022475"/>
    </source>
</evidence>
<proteinExistence type="predicted"/>
<feature type="transmembrane region" description="Helical" evidence="10">
    <location>
        <begin position="106"/>
        <end position="131"/>
    </location>
</feature>